<dbReference type="Gene3D" id="1.10.10.10">
    <property type="entry name" value="Winged helix-like DNA-binding domain superfamily/Winged helix DNA-binding domain"/>
    <property type="match status" value="1"/>
</dbReference>
<feature type="domain" description="HTH luxR-type" evidence="5">
    <location>
        <begin position="321"/>
        <end position="385"/>
    </location>
</feature>
<keyword evidence="3" id="KW-0804">Transcription</keyword>
<feature type="transmembrane region" description="Helical" evidence="4">
    <location>
        <begin position="234"/>
        <end position="255"/>
    </location>
</feature>
<accession>A0A6F8SJW3</accession>
<dbReference type="InterPro" id="IPR036388">
    <property type="entry name" value="WH-like_DNA-bd_sf"/>
</dbReference>
<dbReference type="KEGG" id="ahat:ADCFC_09840"/>
<keyword evidence="1" id="KW-0805">Transcription regulation</keyword>
<evidence type="ECO:0000313" key="6">
    <source>
        <dbReference type="EMBL" id="BCA88365.1"/>
    </source>
</evidence>
<sequence>MAAGTVELAVLWGSYMAAYDLRQALLWCALSVGCAALVGLLLSSTTFGVGLIVFVVLVLASFPVPCLAAWKRPRGGARPGDLGGGAKAAGAASSVQEAAESPAPTRRARLASLASVPGMPLAGLMVFAFMMGARKFILFDVVNMELLGCALGAVVALPICLLRTSRPLTTLIYRMLVPAFALVLIVLNSFPGTTMPMFFAAWLTYVFYGAVAILALASLAAVAHAREFSAGSVFGTAVAAFALFSLLGLGCAPTAPFQEEGGGPALLVVSTFYFVGVIAAALWGFWRAGAGERAADDGLGARDAGAGADAQAQSVQARCEALADEAGLTPREREILGYLGRGHGIAFVAATLVISESTVRTHVKSIYKKLGVNGREELLAKVDEG</sequence>
<organism evidence="6 7">
    <name type="scientific">Adlercreutzia hattorii</name>
    <dbReference type="NCBI Taxonomy" id="2707299"/>
    <lineage>
        <taxon>Bacteria</taxon>
        <taxon>Bacillati</taxon>
        <taxon>Actinomycetota</taxon>
        <taxon>Coriobacteriia</taxon>
        <taxon>Eggerthellales</taxon>
        <taxon>Eggerthellaceae</taxon>
        <taxon>Adlercreutzia</taxon>
    </lineage>
</organism>
<dbReference type="PANTHER" id="PTHR44688:SF16">
    <property type="entry name" value="DNA-BINDING TRANSCRIPTIONAL ACTIVATOR DEVR_DOSR"/>
    <property type="match status" value="1"/>
</dbReference>
<dbReference type="Proteomes" id="UP000501727">
    <property type="component" value="Chromosome"/>
</dbReference>
<gene>
    <name evidence="6" type="ORF">ADCFC_08630</name>
</gene>
<keyword evidence="7" id="KW-1185">Reference proteome</keyword>
<dbReference type="InterPro" id="IPR016032">
    <property type="entry name" value="Sig_transdc_resp-reg_C-effctor"/>
</dbReference>
<protein>
    <recommendedName>
        <fullName evidence="5">HTH luxR-type domain-containing protein</fullName>
    </recommendedName>
</protein>
<keyword evidence="4" id="KW-0472">Membrane</keyword>
<evidence type="ECO:0000256" key="3">
    <source>
        <dbReference type="ARBA" id="ARBA00023163"/>
    </source>
</evidence>
<dbReference type="PANTHER" id="PTHR44688">
    <property type="entry name" value="DNA-BINDING TRANSCRIPTIONAL ACTIVATOR DEVR_DOSR"/>
    <property type="match status" value="1"/>
</dbReference>
<keyword evidence="4" id="KW-1133">Transmembrane helix</keyword>
<dbReference type="InterPro" id="IPR000792">
    <property type="entry name" value="Tscrpt_reg_LuxR_C"/>
</dbReference>
<dbReference type="PROSITE" id="PS50043">
    <property type="entry name" value="HTH_LUXR_2"/>
    <property type="match status" value="1"/>
</dbReference>
<dbReference type="SUPFAM" id="SSF46894">
    <property type="entry name" value="C-terminal effector domain of the bipartite response regulators"/>
    <property type="match status" value="1"/>
</dbReference>
<keyword evidence="4" id="KW-0812">Transmembrane</keyword>
<feature type="transmembrane region" description="Helical" evidence="4">
    <location>
        <begin position="136"/>
        <end position="159"/>
    </location>
</feature>
<proteinExistence type="predicted"/>
<dbReference type="SMART" id="SM00421">
    <property type="entry name" value="HTH_LUXR"/>
    <property type="match status" value="1"/>
</dbReference>
<feature type="transmembrane region" description="Helical" evidence="4">
    <location>
        <begin position="24"/>
        <end position="42"/>
    </location>
</feature>
<evidence type="ECO:0000256" key="2">
    <source>
        <dbReference type="ARBA" id="ARBA00023125"/>
    </source>
</evidence>
<keyword evidence="2" id="KW-0238">DNA-binding</keyword>
<evidence type="ECO:0000256" key="1">
    <source>
        <dbReference type="ARBA" id="ARBA00023015"/>
    </source>
</evidence>
<dbReference type="GO" id="GO:0003677">
    <property type="term" value="F:DNA binding"/>
    <property type="evidence" value="ECO:0007669"/>
    <property type="project" value="UniProtKB-KW"/>
</dbReference>
<name>A0A6F8SJW3_9ACTN</name>
<dbReference type="Pfam" id="PF00196">
    <property type="entry name" value="GerE"/>
    <property type="match status" value="1"/>
</dbReference>
<dbReference type="GO" id="GO:0006355">
    <property type="term" value="P:regulation of DNA-templated transcription"/>
    <property type="evidence" value="ECO:0007669"/>
    <property type="project" value="InterPro"/>
</dbReference>
<evidence type="ECO:0000259" key="5">
    <source>
        <dbReference type="PROSITE" id="PS50043"/>
    </source>
</evidence>
<dbReference type="AlphaFoldDB" id="A0A6F8SJW3"/>
<feature type="transmembrane region" description="Helical" evidence="4">
    <location>
        <begin position="267"/>
        <end position="286"/>
    </location>
</feature>
<dbReference type="EMBL" id="AP022829">
    <property type="protein sequence ID" value="BCA88365.1"/>
    <property type="molecule type" value="Genomic_DNA"/>
</dbReference>
<evidence type="ECO:0000256" key="4">
    <source>
        <dbReference type="SAM" id="Phobius"/>
    </source>
</evidence>
<dbReference type="RefSeq" id="WP_173112500.1">
    <property type="nucleotide sequence ID" value="NZ_AP022829.1"/>
</dbReference>
<reference evidence="7" key="1">
    <citation type="journal article" date="2020" name="Microbiol. Resour. Announc.">
        <title>Complete Genome Sequence of Adlercreutzia sp. Strain 8CFCBH1, a Potent Producer of Equol, Isolated from Healthy Japanese Feces.</title>
        <authorList>
            <person name="Ogata Y."/>
            <person name="Sakamoto M."/>
            <person name="Ohkuma M."/>
            <person name="Hattori M."/>
            <person name="Suda W."/>
        </authorList>
    </citation>
    <scope>NUCLEOTIDE SEQUENCE [LARGE SCALE GENOMIC DNA]</scope>
    <source>
        <strain evidence="7">8CFCBH1</strain>
    </source>
</reference>
<reference evidence="7" key="2">
    <citation type="submission" date="2020-03" db="EMBL/GenBank/DDBJ databases">
        <title>Complete Genome Sequence of Adlercreutzia sp. strain 8CFCBH1 Producing Equol, Isolated from Healthy Japanese Feces.</title>
        <authorList>
            <person name="Ogata Y."/>
            <person name="Sakamoto M."/>
            <person name="Ohkuma M."/>
            <person name="Hattori M."/>
            <person name="Suda W."/>
        </authorList>
    </citation>
    <scope>NUCLEOTIDE SEQUENCE [LARGE SCALE GENOMIC DNA]</scope>
    <source>
        <strain evidence="7">8CFCBH1</strain>
    </source>
</reference>
<feature type="transmembrane region" description="Helical" evidence="4">
    <location>
        <begin position="110"/>
        <end position="130"/>
    </location>
</feature>
<feature type="transmembrane region" description="Helical" evidence="4">
    <location>
        <begin position="48"/>
        <end position="70"/>
    </location>
</feature>
<evidence type="ECO:0000313" key="7">
    <source>
        <dbReference type="Proteomes" id="UP000501727"/>
    </source>
</evidence>
<feature type="transmembrane region" description="Helical" evidence="4">
    <location>
        <begin position="202"/>
        <end position="222"/>
    </location>
</feature>
<feature type="transmembrane region" description="Helical" evidence="4">
    <location>
        <begin position="171"/>
        <end position="190"/>
    </location>
</feature>
<dbReference type="PRINTS" id="PR00038">
    <property type="entry name" value="HTHLUXR"/>
</dbReference>
<dbReference type="CDD" id="cd06170">
    <property type="entry name" value="LuxR_C_like"/>
    <property type="match status" value="1"/>
</dbReference>